<feature type="compositionally biased region" description="Polar residues" evidence="1">
    <location>
        <begin position="1"/>
        <end position="10"/>
    </location>
</feature>
<feature type="compositionally biased region" description="Basic residues" evidence="1">
    <location>
        <begin position="24"/>
        <end position="33"/>
    </location>
</feature>
<accession>A0A811KS00</accession>
<dbReference type="Proteomes" id="UP000614601">
    <property type="component" value="Unassembled WGS sequence"/>
</dbReference>
<dbReference type="EMBL" id="CAJFCW020000004">
    <property type="protein sequence ID" value="CAG9112162.1"/>
    <property type="molecule type" value="Genomic_DNA"/>
</dbReference>
<evidence type="ECO:0000256" key="1">
    <source>
        <dbReference type="SAM" id="MobiDB-lite"/>
    </source>
</evidence>
<dbReference type="EMBL" id="CAJFDH010000004">
    <property type="protein sequence ID" value="CAD5218939.1"/>
    <property type="molecule type" value="Genomic_DNA"/>
</dbReference>
<organism evidence="2 3">
    <name type="scientific">Bursaphelenchus okinawaensis</name>
    <dbReference type="NCBI Taxonomy" id="465554"/>
    <lineage>
        <taxon>Eukaryota</taxon>
        <taxon>Metazoa</taxon>
        <taxon>Ecdysozoa</taxon>
        <taxon>Nematoda</taxon>
        <taxon>Chromadorea</taxon>
        <taxon>Rhabditida</taxon>
        <taxon>Tylenchina</taxon>
        <taxon>Tylenchomorpha</taxon>
        <taxon>Aphelenchoidea</taxon>
        <taxon>Aphelenchoididae</taxon>
        <taxon>Bursaphelenchus</taxon>
    </lineage>
</organism>
<keyword evidence="3" id="KW-1185">Reference proteome</keyword>
<evidence type="ECO:0000313" key="3">
    <source>
        <dbReference type="Proteomes" id="UP000614601"/>
    </source>
</evidence>
<dbReference type="Proteomes" id="UP000783686">
    <property type="component" value="Unassembled WGS sequence"/>
</dbReference>
<reference evidence="2" key="1">
    <citation type="submission" date="2020-09" db="EMBL/GenBank/DDBJ databases">
        <authorList>
            <person name="Kikuchi T."/>
        </authorList>
    </citation>
    <scope>NUCLEOTIDE SEQUENCE</scope>
    <source>
        <strain evidence="2">SH1</strain>
    </source>
</reference>
<protein>
    <submittedName>
        <fullName evidence="2">Uncharacterized protein</fullName>
    </submittedName>
</protein>
<sequence>MRTVLQAQKANETEPVQGPEATKKRQKSGRRNARVLLPQLASETRKIEESVKGEESTVEVMRLQAAKGLARAEKQKLDNKWAHAAFTNTSTFVADHYRNKFSINGEERKKERKANCTMNHDASDAKRDNANISQKTGADGTNRMNRSRIKKVGPAKHRIVEEASDLDLKPLTPDKIGKMQKEMAQILGTLEDGLISINILDSDSSQDS</sequence>
<dbReference type="AlphaFoldDB" id="A0A811KS00"/>
<evidence type="ECO:0000313" key="2">
    <source>
        <dbReference type="EMBL" id="CAD5218939.1"/>
    </source>
</evidence>
<gene>
    <name evidence="2" type="ORF">BOKJ2_LOCUS8149</name>
</gene>
<feature type="region of interest" description="Disordered" evidence="1">
    <location>
        <begin position="1"/>
        <end position="41"/>
    </location>
</feature>
<comment type="caution">
    <text evidence="2">The sequence shown here is derived from an EMBL/GenBank/DDBJ whole genome shotgun (WGS) entry which is preliminary data.</text>
</comment>
<name>A0A811KS00_9BILA</name>
<proteinExistence type="predicted"/>